<keyword evidence="2" id="KW-1133">Transmembrane helix</keyword>
<dbReference type="InParanoid" id="K3X0P4"/>
<evidence type="ECO:0000256" key="1">
    <source>
        <dbReference type="SAM" id="MobiDB-lite"/>
    </source>
</evidence>
<feature type="region of interest" description="Disordered" evidence="1">
    <location>
        <begin position="286"/>
        <end position="310"/>
    </location>
</feature>
<keyword evidence="2" id="KW-0472">Membrane</keyword>
<dbReference type="EMBL" id="GL376592">
    <property type="status" value="NOT_ANNOTATED_CDS"/>
    <property type="molecule type" value="Genomic_DNA"/>
</dbReference>
<evidence type="ECO:0000256" key="2">
    <source>
        <dbReference type="SAM" id="Phobius"/>
    </source>
</evidence>
<evidence type="ECO:0000313" key="3">
    <source>
        <dbReference type="EnsemblProtists" id="PYU1_T010793"/>
    </source>
</evidence>
<reference evidence="3" key="3">
    <citation type="submission" date="2015-02" db="UniProtKB">
        <authorList>
            <consortium name="EnsemblProtists"/>
        </authorList>
    </citation>
    <scope>IDENTIFICATION</scope>
    <source>
        <strain evidence="3">DAOM BR144</strain>
    </source>
</reference>
<feature type="region of interest" description="Disordered" evidence="1">
    <location>
        <begin position="205"/>
        <end position="240"/>
    </location>
</feature>
<keyword evidence="2" id="KW-0812">Transmembrane</keyword>
<name>K3X0P4_GLOUD</name>
<proteinExistence type="predicted"/>
<dbReference type="EnsemblProtists" id="PYU1_T010793">
    <property type="protein sequence ID" value="PYU1_T010793"/>
    <property type="gene ID" value="PYU1_G010770"/>
</dbReference>
<organism evidence="3 4">
    <name type="scientific">Globisporangium ultimum (strain ATCC 200006 / CBS 805.95 / DAOM BR144)</name>
    <name type="common">Pythium ultimum</name>
    <dbReference type="NCBI Taxonomy" id="431595"/>
    <lineage>
        <taxon>Eukaryota</taxon>
        <taxon>Sar</taxon>
        <taxon>Stramenopiles</taxon>
        <taxon>Oomycota</taxon>
        <taxon>Peronosporomycetes</taxon>
        <taxon>Pythiales</taxon>
        <taxon>Pythiaceae</taxon>
        <taxon>Globisporangium</taxon>
    </lineage>
</organism>
<dbReference type="AlphaFoldDB" id="K3X0P4"/>
<dbReference type="HOGENOM" id="CLU_050322_1_0_1"/>
<protein>
    <submittedName>
        <fullName evidence="3">Uncharacterized protein</fullName>
    </submittedName>
</protein>
<reference evidence="4" key="1">
    <citation type="journal article" date="2010" name="Genome Biol.">
        <title>Genome sequence of the necrotrophic plant pathogen Pythium ultimum reveals original pathogenicity mechanisms and effector repertoire.</title>
        <authorList>
            <person name="Levesque C.A."/>
            <person name="Brouwer H."/>
            <person name="Cano L."/>
            <person name="Hamilton J.P."/>
            <person name="Holt C."/>
            <person name="Huitema E."/>
            <person name="Raffaele S."/>
            <person name="Robideau G.P."/>
            <person name="Thines M."/>
            <person name="Win J."/>
            <person name="Zerillo M.M."/>
            <person name="Beakes G.W."/>
            <person name="Boore J.L."/>
            <person name="Busam D."/>
            <person name="Dumas B."/>
            <person name="Ferriera S."/>
            <person name="Fuerstenberg S.I."/>
            <person name="Gachon C.M."/>
            <person name="Gaulin E."/>
            <person name="Govers F."/>
            <person name="Grenville-Briggs L."/>
            <person name="Horner N."/>
            <person name="Hostetler J."/>
            <person name="Jiang R.H."/>
            <person name="Johnson J."/>
            <person name="Krajaejun T."/>
            <person name="Lin H."/>
            <person name="Meijer H.J."/>
            <person name="Moore B."/>
            <person name="Morris P."/>
            <person name="Phuntmart V."/>
            <person name="Puiu D."/>
            <person name="Shetty J."/>
            <person name="Stajich J.E."/>
            <person name="Tripathy S."/>
            <person name="Wawra S."/>
            <person name="van West P."/>
            <person name="Whitty B.R."/>
            <person name="Coutinho P.M."/>
            <person name="Henrissat B."/>
            <person name="Martin F."/>
            <person name="Thomas P.D."/>
            <person name="Tyler B.M."/>
            <person name="De Vries R.P."/>
            <person name="Kamoun S."/>
            <person name="Yandell M."/>
            <person name="Tisserat N."/>
            <person name="Buell C.R."/>
        </authorList>
    </citation>
    <scope>NUCLEOTIDE SEQUENCE</scope>
    <source>
        <strain evidence="4">DAOM:BR144</strain>
    </source>
</reference>
<sequence length="310" mass="33031">MPRQCFDCLNFQVATETAGCMVNTIGKCVPVTGSYNPADDYTRGVADNANGTTSSGSFGNYTDNPGLLFRADSVDYCDLTDTACAACRTAFVEASNSPNSKKRTTFCYGSGGCVCIAACESTRWSEIVGGKQCPTAAPTAVVLPPSPSPPPPPPPPHGMQSWEITLIAIAVLLAVLIGVILFKRNQNDSLPMWITRIVKKYRKSPEQAPQISDHDDEATGTPTGSASSQSSGNRAIGGPKREGLSLFGWRTMREELIDNENNKLAILEERSPQSGFVQFADTTPSAPAFEDEHADMPAAATRPTAPSIDM</sequence>
<accession>K3X0P4</accession>
<feature type="transmembrane region" description="Helical" evidence="2">
    <location>
        <begin position="162"/>
        <end position="182"/>
    </location>
</feature>
<dbReference type="Proteomes" id="UP000019132">
    <property type="component" value="Unassembled WGS sequence"/>
</dbReference>
<evidence type="ECO:0000313" key="4">
    <source>
        <dbReference type="Proteomes" id="UP000019132"/>
    </source>
</evidence>
<feature type="compositionally biased region" description="Polar residues" evidence="1">
    <location>
        <begin position="220"/>
        <end position="233"/>
    </location>
</feature>
<dbReference type="VEuPathDB" id="FungiDB:PYU1_G010770"/>
<keyword evidence="4" id="KW-1185">Reference proteome</keyword>
<reference evidence="4" key="2">
    <citation type="submission" date="2010-04" db="EMBL/GenBank/DDBJ databases">
        <authorList>
            <person name="Buell R."/>
            <person name="Hamilton J."/>
            <person name="Hostetler J."/>
        </authorList>
    </citation>
    <scope>NUCLEOTIDE SEQUENCE [LARGE SCALE GENOMIC DNA]</scope>
    <source>
        <strain evidence="4">DAOM:BR144</strain>
    </source>
</reference>
<dbReference type="eggNOG" id="ENOG502SIDV">
    <property type="taxonomic scope" value="Eukaryota"/>
</dbReference>